<feature type="compositionally biased region" description="Polar residues" evidence="1">
    <location>
        <begin position="29"/>
        <end position="38"/>
    </location>
</feature>
<dbReference type="Gramene" id="AET3Gv21136800.13">
    <property type="protein sequence ID" value="AET3Gv21136800.13"/>
    <property type="gene ID" value="AET3Gv21136800"/>
</dbReference>
<accession>A0A453GNK2</accession>
<sequence length="66" mass="7218">LSFSPITPPPPKQLSCLIKPPPHHRGRTTSRLTPKTSLDSWPSPLHWAGALVASLYPRDLARTPGN</sequence>
<feature type="region of interest" description="Disordered" evidence="1">
    <location>
        <begin position="1"/>
        <end position="38"/>
    </location>
</feature>
<reference evidence="2" key="4">
    <citation type="submission" date="2019-03" db="UniProtKB">
        <authorList>
            <consortium name="EnsemblPlants"/>
        </authorList>
    </citation>
    <scope>IDENTIFICATION</scope>
</reference>
<dbReference type="Proteomes" id="UP000015105">
    <property type="component" value="Chromosome 3D"/>
</dbReference>
<evidence type="ECO:0000313" key="2">
    <source>
        <dbReference type="EnsemblPlants" id="AET3Gv21136800.13"/>
    </source>
</evidence>
<keyword evidence="3" id="KW-1185">Reference proteome</keyword>
<name>A0A453GNK2_AEGTS</name>
<dbReference type="EnsemblPlants" id="AET3Gv21136800.13">
    <property type="protein sequence ID" value="AET3Gv21136800.13"/>
    <property type="gene ID" value="AET3Gv21136800"/>
</dbReference>
<evidence type="ECO:0000313" key="3">
    <source>
        <dbReference type="Proteomes" id="UP000015105"/>
    </source>
</evidence>
<organism evidence="2 3">
    <name type="scientific">Aegilops tauschii subsp. strangulata</name>
    <name type="common">Goatgrass</name>
    <dbReference type="NCBI Taxonomy" id="200361"/>
    <lineage>
        <taxon>Eukaryota</taxon>
        <taxon>Viridiplantae</taxon>
        <taxon>Streptophyta</taxon>
        <taxon>Embryophyta</taxon>
        <taxon>Tracheophyta</taxon>
        <taxon>Spermatophyta</taxon>
        <taxon>Magnoliopsida</taxon>
        <taxon>Liliopsida</taxon>
        <taxon>Poales</taxon>
        <taxon>Poaceae</taxon>
        <taxon>BOP clade</taxon>
        <taxon>Pooideae</taxon>
        <taxon>Triticodae</taxon>
        <taxon>Triticeae</taxon>
        <taxon>Triticinae</taxon>
        <taxon>Aegilops</taxon>
    </lineage>
</organism>
<feature type="compositionally biased region" description="Pro residues" evidence="1">
    <location>
        <begin position="1"/>
        <end position="12"/>
    </location>
</feature>
<reference evidence="3" key="2">
    <citation type="journal article" date="2017" name="Nat. Plants">
        <title>The Aegilops tauschii genome reveals multiple impacts of transposons.</title>
        <authorList>
            <person name="Zhao G."/>
            <person name="Zou C."/>
            <person name="Li K."/>
            <person name="Wang K."/>
            <person name="Li T."/>
            <person name="Gao L."/>
            <person name="Zhang X."/>
            <person name="Wang H."/>
            <person name="Yang Z."/>
            <person name="Liu X."/>
            <person name="Jiang W."/>
            <person name="Mao L."/>
            <person name="Kong X."/>
            <person name="Jiao Y."/>
            <person name="Jia J."/>
        </authorList>
    </citation>
    <scope>NUCLEOTIDE SEQUENCE [LARGE SCALE GENOMIC DNA]</scope>
    <source>
        <strain evidence="3">cv. AL8/78</strain>
    </source>
</reference>
<evidence type="ECO:0000256" key="1">
    <source>
        <dbReference type="SAM" id="MobiDB-lite"/>
    </source>
</evidence>
<proteinExistence type="predicted"/>
<reference evidence="2" key="3">
    <citation type="journal article" date="2017" name="Nature">
        <title>Genome sequence of the progenitor of the wheat D genome Aegilops tauschii.</title>
        <authorList>
            <person name="Luo M.C."/>
            <person name="Gu Y.Q."/>
            <person name="Puiu D."/>
            <person name="Wang H."/>
            <person name="Twardziok S.O."/>
            <person name="Deal K.R."/>
            <person name="Huo N."/>
            <person name="Zhu T."/>
            <person name="Wang L."/>
            <person name="Wang Y."/>
            <person name="McGuire P.E."/>
            <person name="Liu S."/>
            <person name="Long H."/>
            <person name="Ramasamy R.K."/>
            <person name="Rodriguez J.C."/>
            <person name="Van S.L."/>
            <person name="Yuan L."/>
            <person name="Wang Z."/>
            <person name="Xia Z."/>
            <person name="Xiao L."/>
            <person name="Anderson O.D."/>
            <person name="Ouyang S."/>
            <person name="Liang Y."/>
            <person name="Zimin A.V."/>
            <person name="Pertea G."/>
            <person name="Qi P."/>
            <person name="Bennetzen J.L."/>
            <person name="Dai X."/>
            <person name="Dawson M.W."/>
            <person name="Muller H.G."/>
            <person name="Kugler K."/>
            <person name="Rivarola-Duarte L."/>
            <person name="Spannagl M."/>
            <person name="Mayer K.F.X."/>
            <person name="Lu F.H."/>
            <person name="Bevan M.W."/>
            <person name="Leroy P."/>
            <person name="Li P."/>
            <person name="You F.M."/>
            <person name="Sun Q."/>
            <person name="Liu Z."/>
            <person name="Lyons E."/>
            <person name="Wicker T."/>
            <person name="Salzberg S.L."/>
            <person name="Devos K.M."/>
            <person name="Dvorak J."/>
        </authorList>
    </citation>
    <scope>NUCLEOTIDE SEQUENCE [LARGE SCALE GENOMIC DNA]</scope>
    <source>
        <strain evidence="2">cv. AL8/78</strain>
    </source>
</reference>
<reference evidence="3" key="1">
    <citation type="journal article" date="2014" name="Science">
        <title>Ancient hybridizations among the ancestral genomes of bread wheat.</title>
        <authorList>
            <consortium name="International Wheat Genome Sequencing Consortium,"/>
            <person name="Marcussen T."/>
            <person name="Sandve S.R."/>
            <person name="Heier L."/>
            <person name="Spannagl M."/>
            <person name="Pfeifer M."/>
            <person name="Jakobsen K.S."/>
            <person name="Wulff B.B."/>
            <person name="Steuernagel B."/>
            <person name="Mayer K.F."/>
            <person name="Olsen O.A."/>
        </authorList>
    </citation>
    <scope>NUCLEOTIDE SEQUENCE [LARGE SCALE GENOMIC DNA]</scope>
    <source>
        <strain evidence="3">cv. AL8/78</strain>
    </source>
</reference>
<dbReference type="AlphaFoldDB" id="A0A453GNK2"/>
<reference evidence="2" key="5">
    <citation type="journal article" date="2021" name="G3 (Bethesda)">
        <title>Aegilops tauschii genome assembly Aet v5.0 features greater sequence contiguity and improved annotation.</title>
        <authorList>
            <person name="Wang L."/>
            <person name="Zhu T."/>
            <person name="Rodriguez J.C."/>
            <person name="Deal K.R."/>
            <person name="Dubcovsky J."/>
            <person name="McGuire P.E."/>
            <person name="Lux T."/>
            <person name="Spannagl M."/>
            <person name="Mayer K.F.X."/>
            <person name="Baldrich P."/>
            <person name="Meyers B.C."/>
            <person name="Huo N."/>
            <person name="Gu Y.Q."/>
            <person name="Zhou H."/>
            <person name="Devos K.M."/>
            <person name="Bennetzen J.L."/>
            <person name="Unver T."/>
            <person name="Budak H."/>
            <person name="Gulick P.J."/>
            <person name="Galiba G."/>
            <person name="Kalapos B."/>
            <person name="Nelson D.R."/>
            <person name="Li P."/>
            <person name="You F.M."/>
            <person name="Luo M.C."/>
            <person name="Dvorak J."/>
        </authorList>
    </citation>
    <scope>NUCLEOTIDE SEQUENCE [LARGE SCALE GENOMIC DNA]</scope>
    <source>
        <strain evidence="2">cv. AL8/78</strain>
    </source>
</reference>
<protein>
    <submittedName>
        <fullName evidence="2">Uncharacterized protein</fullName>
    </submittedName>
</protein>